<dbReference type="EMBL" id="QPMK01000003">
    <property type="protein sequence ID" value="RDD67252.1"/>
    <property type="molecule type" value="Genomic_DNA"/>
</dbReference>
<name>A0A369TQT1_9RHOB</name>
<proteinExistence type="predicted"/>
<evidence type="ECO:0000313" key="3">
    <source>
        <dbReference type="Proteomes" id="UP000253977"/>
    </source>
</evidence>
<dbReference type="InterPro" id="IPR003615">
    <property type="entry name" value="HNH_nuc"/>
</dbReference>
<dbReference type="AlphaFoldDB" id="A0A369TQT1"/>
<gene>
    <name evidence="2" type="ORF">DU478_05835</name>
</gene>
<dbReference type="Pfam" id="PF13391">
    <property type="entry name" value="HNH_2"/>
    <property type="match status" value="1"/>
</dbReference>
<protein>
    <submittedName>
        <fullName evidence="2">HNH endonuclease</fullName>
    </submittedName>
</protein>
<dbReference type="GO" id="GO:0004519">
    <property type="term" value="F:endonuclease activity"/>
    <property type="evidence" value="ECO:0007669"/>
    <property type="project" value="UniProtKB-KW"/>
</dbReference>
<keyword evidence="3" id="KW-1185">Reference proteome</keyword>
<evidence type="ECO:0000259" key="1">
    <source>
        <dbReference type="Pfam" id="PF13391"/>
    </source>
</evidence>
<evidence type="ECO:0000313" key="2">
    <source>
        <dbReference type="EMBL" id="RDD67252.1"/>
    </source>
</evidence>
<keyword evidence="2" id="KW-0540">Nuclease</keyword>
<feature type="domain" description="HNH nuclease" evidence="1">
    <location>
        <begin position="19"/>
        <end position="47"/>
    </location>
</feature>
<organism evidence="2 3">
    <name type="scientific">Thalassococcus profundi</name>
    <dbReference type="NCBI Taxonomy" id="2282382"/>
    <lineage>
        <taxon>Bacteria</taxon>
        <taxon>Pseudomonadati</taxon>
        <taxon>Pseudomonadota</taxon>
        <taxon>Alphaproteobacteria</taxon>
        <taxon>Rhodobacterales</taxon>
        <taxon>Roseobacteraceae</taxon>
        <taxon>Thalassococcus</taxon>
    </lineage>
</organism>
<keyword evidence="2" id="KW-0378">Hydrolase</keyword>
<accession>A0A369TQT1</accession>
<dbReference type="Proteomes" id="UP000253977">
    <property type="component" value="Unassembled WGS sequence"/>
</dbReference>
<keyword evidence="2" id="KW-0255">Endonuclease</keyword>
<sequence>MPTHATGTFGRMTTQYRSAPLTADPANGMILRADIHRLFDAGLLSIDGAGSVSVSADVTDAEFRRFHEGVAATGADLANLQARPSVIGGA</sequence>
<comment type="caution">
    <text evidence="2">The sequence shown here is derived from an EMBL/GenBank/DDBJ whole genome shotgun (WGS) entry which is preliminary data.</text>
</comment>
<reference evidence="2 3" key="1">
    <citation type="submission" date="2018-07" db="EMBL/GenBank/DDBJ databases">
        <title>Thalassococcus profundi sp. nov., a marine bacterium isolated from deep seawater of Okinawa Trough.</title>
        <authorList>
            <person name="Yu M."/>
        </authorList>
    </citation>
    <scope>NUCLEOTIDE SEQUENCE [LARGE SCALE GENOMIC DNA]</scope>
    <source>
        <strain evidence="2 3">WRAS1</strain>
    </source>
</reference>